<dbReference type="InterPro" id="IPR015943">
    <property type="entry name" value="WD40/YVTN_repeat-like_dom_sf"/>
</dbReference>
<reference evidence="8 10" key="1">
    <citation type="submission" date="2017-01" db="EMBL/GenBank/DDBJ databases">
        <authorList>
            <person name="Mah S.A."/>
            <person name="Swanson W.J."/>
            <person name="Moy G.W."/>
            <person name="Vacquier V.D."/>
        </authorList>
    </citation>
    <scope>NUCLEOTIDE SEQUENCE [LARGE SCALE GENOMIC DNA]</scope>
    <source>
        <strain evidence="8 10">GSMNP</strain>
    </source>
</reference>
<dbReference type="AlphaFoldDB" id="A0A1R1XCW6"/>
<evidence type="ECO:0000256" key="1">
    <source>
        <dbReference type="ARBA" id="ARBA00004123"/>
    </source>
</evidence>
<dbReference type="Pfam" id="PF00400">
    <property type="entry name" value="WD40"/>
    <property type="match status" value="1"/>
</dbReference>
<feature type="repeat" description="WD" evidence="6">
    <location>
        <begin position="72"/>
        <end position="102"/>
    </location>
</feature>
<evidence type="ECO:0000256" key="3">
    <source>
        <dbReference type="ARBA" id="ARBA00022664"/>
    </source>
</evidence>
<dbReference type="InterPro" id="IPR001680">
    <property type="entry name" value="WD40_rpt"/>
</dbReference>
<dbReference type="PANTHER" id="PTHR44133:SF2">
    <property type="entry name" value="CLEAVAGE STIMULATION FACTOR SUBUNIT 1"/>
    <property type="match status" value="1"/>
</dbReference>
<dbReference type="SMART" id="SM00320">
    <property type="entry name" value="WD40"/>
    <property type="match status" value="4"/>
</dbReference>
<evidence type="ECO:0000313" key="9">
    <source>
        <dbReference type="EMBL" id="OMJ25235.1"/>
    </source>
</evidence>
<dbReference type="OrthoDB" id="538223at2759"/>
<dbReference type="Pfam" id="PF16755">
    <property type="entry name" value="Beta-prop_NUP159_NUP214"/>
    <property type="match status" value="1"/>
</dbReference>
<sequence>MTAASNNDLARLVFLGQNYKDVKEKITNETKDADTVSLKTENDVKESDFGFGLNNAKISEDYSSLKYEIWYQTSHKGAATAAAFSDNGQFFATGSADSTLKLVSIDRLKSPSERGTYDEKPVIRALYDHRDVVNQVTFHPNGLVLASCSDDQSIKLFDLSLAQGKRSFRFIQDNSPIKSISFHPSGEYLASGTASGKVVLYDIKTLSGVTPNFGPSDKISGTINSVKFSKDGKSLGVGSSNGDLKIVDGVTGSVVLDLQQTGVDSISKAKNQVHSIEFTGNSKYVLTSTNSNTPLHPSGGNVINSGSVYQTQLWDTNSGKVVQTYNFPFSSKPGMTNVSTGKSVSCFNFDENLVLAIDPFSDSICCWDSRTGRQLNQYGGFSEPINYLCASPTDKSFITCR</sequence>
<keyword evidence="4" id="KW-0539">Nucleus</keyword>
<feature type="domain" description="Nucleoporin Nup159/Nup146 N-terminal" evidence="7">
    <location>
        <begin position="132"/>
        <end position="292"/>
    </location>
</feature>
<evidence type="ECO:0000256" key="2">
    <source>
        <dbReference type="ARBA" id="ARBA00022448"/>
    </source>
</evidence>
<dbReference type="InterPro" id="IPR039462">
    <property type="entry name" value="Nup159/Nup146_N"/>
</dbReference>
<keyword evidence="2" id="KW-0813">Transport</keyword>
<dbReference type="STRING" id="133412.A0A1R1XCW6"/>
<feature type="repeat" description="WD" evidence="6">
    <location>
        <begin position="126"/>
        <end position="167"/>
    </location>
</feature>
<evidence type="ECO:0000256" key="4">
    <source>
        <dbReference type="ARBA" id="ARBA00023242"/>
    </source>
</evidence>
<dbReference type="EMBL" id="LSSN01003950">
    <property type="protein sequence ID" value="OMJ12470.1"/>
    <property type="molecule type" value="Genomic_DNA"/>
</dbReference>
<name>A0A1R1XCW6_9FUNG</name>
<dbReference type="PROSITE" id="PS50082">
    <property type="entry name" value="WD_REPEATS_2"/>
    <property type="match status" value="3"/>
</dbReference>
<dbReference type="EMBL" id="LSSN01000202">
    <property type="protein sequence ID" value="OMJ25235.1"/>
    <property type="molecule type" value="Genomic_DNA"/>
</dbReference>
<dbReference type="InterPro" id="IPR044633">
    <property type="entry name" value="CstF1-like"/>
</dbReference>
<organism evidence="8 10">
    <name type="scientific">Smittium culicis</name>
    <dbReference type="NCBI Taxonomy" id="133412"/>
    <lineage>
        <taxon>Eukaryota</taxon>
        <taxon>Fungi</taxon>
        <taxon>Fungi incertae sedis</taxon>
        <taxon>Zoopagomycota</taxon>
        <taxon>Kickxellomycotina</taxon>
        <taxon>Harpellomycetes</taxon>
        <taxon>Harpellales</taxon>
        <taxon>Legeriomycetaceae</taxon>
        <taxon>Smittium</taxon>
    </lineage>
</organism>
<dbReference type="Proteomes" id="UP000187283">
    <property type="component" value="Unassembled WGS sequence"/>
</dbReference>
<comment type="caution">
    <text evidence="8">The sequence shown here is derived from an EMBL/GenBank/DDBJ whole genome shotgun (WGS) entry which is preliminary data.</text>
</comment>
<dbReference type="Gene3D" id="2.130.10.10">
    <property type="entry name" value="YVTN repeat-like/Quinoprotein amine dehydrogenase"/>
    <property type="match status" value="3"/>
</dbReference>
<evidence type="ECO:0000256" key="5">
    <source>
        <dbReference type="ARBA" id="ARBA00029851"/>
    </source>
</evidence>
<feature type="repeat" description="WD" evidence="6">
    <location>
        <begin position="170"/>
        <end position="211"/>
    </location>
</feature>
<keyword evidence="3" id="KW-0507">mRNA processing</keyword>
<evidence type="ECO:0000256" key="6">
    <source>
        <dbReference type="PROSITE-ProRule" id="PRU00221"/>
    </source>
</evidence>
<keyword evidence="10" id="KW-1185">Reference proteome</keyword>
<keyword evidence="6" id="KW-0853">WD repeat</keyword>
<protein>
    <recommendedName>
        <fullName evidence="5">Cleavage stimulation factor 50 kDa subunit</fullName>
    </recommendedName>
</protein>
<evidence type="ECO:0000313" key="8">
    <source>
        <dbReference type="EMBL" id="OMJ12470.1"/>
    </source>
</evidence>
<dbReference type="PANTHER" id="PTHR44133">
    <property type="entry name" value="CLEAVAGE STIMULATION FACTOR SUBUNIT 1"/>
    <property type="match status" value="1"/>
</dbReference>
<accession>A0A1R1XCW6</accession>
<evidence type="ECO:0000259" key="7">
    <source>
        <dbReference type="Pfam" id="PF16755"/>
    </source>
</evidence>
<dbReference type="GO" id="GO:0005848">
    <property type="term" value="C:mRNA cleavage stimulating factor complex"/>
    <property type="evidence" value="ECO:0007669"/>
    <property type="project" value="InterPro"/>
</dbReference>
<gene>
    <name evidence="9" type="ORF">AYI70_g1037</name>
    <name evidence="8" type="ORF">AYI70_g9095</name>
</gene>
<dbReference type="SUPFAM" id="SSF50978">
    <property type="entry name" value="WD40 repeat-like"/>
    <property type="match status" value="1"/>
</dbReference>
<dbReference type="InterPro" id="IPR036322">
    <property type="entry name" value="WD40_repeat_dom_sf"/>
</dbReference>
<dbReference type="PROSITE" id="PS50294">
    <property type="entry name" value="WD_REPEATS_REGION"/>
    <property type="match status" value="1"/>
</dbReference>
<dbReference type="GO" id="GO:0003723">
    <property type="term" value="F:RNA binding"/>
    <property type="evidence" value="ECO:0007669"/>
    <property type="project" value="TreeGrafter"/>
</dbReference>
<proteinExistence type="predicted"/>
<comment type="subcellular location">
    <subcellularLocation>
        <location evidence="1">Nucleus</location>
    </subcellularLocation>
</comment>
<dbReference type="GO" id="GO:0031124">
    <property type="term" value="P:mRNA 3'-end processing"/>
    <property type="evidence" value="ECO:0007669"/>
    <property type="project" value="InterPro"/>
</dbReference>
<evidence type="ECO:0000313" key="10">
    <source>
        <dbReference type="Proteomes" id="UP000187283"/>
    </source>
</evidence>